<keyword evidence="5" id="KW-0997">Cell inner membrane</keyword>
<evidence type="ECO:0000256" key="1">
    <source>
        <dbReference type="ARBA" id="ARBA00004651"/>
    </source>
</evidence>
<keyword evidence="11 12" id="KW-0472">Membrane</keyword>
<evidence type="ECO:0000313" key="15">
    <source>
        <dbReference type="Proteomes" id="UP000002384"/>
    </source>
</evidence>
<dbReference type="PANTHER" id="PTHR30561">
    <property type="entry name" value="SMR FAMILY PROTON-DEPENDENT DRUG EFFLUX TRANSPORTER SUGE"/>
    <property type="match status" value="1"/>
</dbReference>
<keyword evidence="15" id="KW-1185">Reference proteome</keyword>
<evidence type="ECO:0000256" key="2">
    <source>
        <dbReference type="ARBA" id="ARBA00007362"/>
    </source>
</evidence>
<dbReference type="PANTHER" id="PTHR30561:SF9">
    <property type="entry name" value="4-AMINO-4-DEOXY-L-ARABINOSE-PHOSPHOUNDECAPRENOL FLIPPASE SUBUNIT ARNF-RELATED"/>
    <property type="match status" value="1"/>
</dbReference>
<dbReference type="InterPro" id="IPR037185">
    <property type="entry name" value="EmrE-like"/>
</dbReference>
<feature type="transmembrane region" description="Helical" evidence="12">
    <location>
        <begin position="27"/>
        <end position="46"/>
    </location>
</feature>
<gene>
    <name evidence="14" type="ordered locus">PCC7424_2135</name>
</gene>
<dbReference type="GO" id="GO:0022857">
    <property type="term" value="F:transmembrane transporter activity"/>
    <property type="evidence" value="ECO:0007669"/>
    <property type="project" value="InterPro"/>
</dbReference>
<dbReference type="SUPFAM" id="SSF103481">
    <property type="entry name" value="Multidrug resistance efflux transporter EmrE"/>
    <property type="match status" value="2"/>
</dbReference>
<dbReference type="eggNOG" id="COG2510">
    <property type="taxonomic scope" value="Bacteria"/>
</dbReference>
<dbReference type="EMBL" id="CP001291">
    <property type="protein sequence ID" value="ACK70562.1"/>
    <property type="molecule type" value="Genomic_DNA"/>
</dbReference>
<evidence type="ECO:0000256" key="4">
    <source>
        <dbReference type="ARBA" id="ARBA00022516"/>
    </source>
</evidence>
<keyword evidence="3" id="KW-1003">Cell membrane</keyword>
<evidence type="ECO:0000256" key="9">
    <source>
        <dbReference type="ARBA" id="ARBA00022989"/>
    </source>
</evidence>
<sequence>MKEFGGANLFDPSGFVALIAHLFTNPWIWLGVATLVVSLLLYYVAVSRLDLSFVMPIHASSYVFNALLAWLILAEQVTFIRWMAALTITVGVFIVSISENPPTSKPITSALEHRTKSWFKRSMFFLLPLSFSLPKIWLFAVIIAFADGFGDIFNAKGMKQIGAVKLGSLPEMLQIGQKIITNHWIIQGITCQTLSFLSFVSALSWADISFVRPATALTYVISLLGAYFILKERIELGRLIGIVVVGIGILIITLDPSMSL</sequence>
<evidence type="ECO:0000256" key="3">
    <source>
        <dbReference type="ARBA" id="ARBA00022475"/>
    </source>
</evidence>
<feature type="transmembrane region" description="Helical" evidence="12">
    <location>
        <begin position="124"/>
        <end position="146"/>
    </location>
</feature>
<reference evidence="15" key="1">
    <citation type="journal article" date="2011" name="MBio">
        <title>Novel metabolic attributes of the genus Cyanothece, comprising a group of unicellular nitrogen-fixing Cyanobacteria.</title>
        <authorList>
            <person name="Bandyopadhyay A."/>
            <person name="Elvitigala T."/>
            <person name="Welsh E."/>
            <person name="Stockel J."/>
            <person name="Liberton M."/>
            <person name="Min H."/>
            <person name="Sherman L.A."/>
            <person name="Pakrasi H.B."/>
        </authorList>
    </citation>
    <scope>NUCLEOTIDE SEQUENCE [LARGE SCALE GENOMIC DNA]</scope>
    <source>
        <strain evidence="15">PCC 7424</strain>
    </source>
</reference>
<dbReference type="Gene3D" id="1.10.3730.20">
    <property type="match status" value="2"/>
</dbReference>
<dbReference type="STRING" id="65393.PCC7424_2135"/>
<dbReference type="Pfam" id="PF00892">
    <property type="entry name" value="EamA"/>
    <property type="match status" value="2"/>
</dbReference>
<keyword evidence="4" id="KW-0444">Lipid biosynthesis</keyword>
<dbReference type="InterPro" id="IPR000620">
    <property type="entry name" value="EamA_dom"/>
</dbReference>
<evidence type="ECO:0000313" key="14">
    <source>
        <dbReference type="EMBL" id="ACK70562.1"/>
    </source>
</evidence>
<proteinExistence type="inferred from homology"/>
<dbReference type="KEGG" id="cyc:PCC7424_2135"/>
<evidence type="ECO:0000256" key="7">
    <source>
        <dbReference type="ARBA" id="ARBA00022692"/>
    </source>
</evidence>
<dbReference type="InterPro" id="IPR000390">
    <property type="entry name" value="Small_drug/metabolite_transptr"/>
</dbReference>
<dbReference type="Proteomes" id="UP000002384">
    <property type="component" value="Chromosome"/>
</dbReference>
<feature type="domain" description="EamA" evidence="13">
    <location>
        <begin position="28"/>
        <end position="96"/>
    </location>
</feature>
<evidence type="ECO:0000256" key="12">
    <source>
        <dbReference type="SAM" id="Phobius"/>
    </source>
</evidence>
<comment type="subcellular location">
    <subcellularLocation>
        <location evidence="1">Cell membrane</location>
        <topology evidence="1">Multi-pass membrane protein</topology>
    </subcellularLocation>
</comment>
<evidence type="ECO:0000259" key="13">
    <source>
        <dbReference type="Pfam" id="PF00892"/>
    </source>
</evidence>
<keyword evidence="10" id="KW-0443">Lipid metabolism</keyword>
<keyword evidence="7 12" id="KW-0812">Transmembrane</keyword>
<keyword evidence="6" id="KW-0441">Lipid A biosynthesis</keyword>
<organism evidence="14 15">
    <name type="scientific">Gloeothece citriformis (strain PCC 7424)</name>
    <name type="common">Cyanothece sp. (strain PCC 7424)</name>
    <dbReference type="NCBI Taxonomy" id="65393"/>
    <lineage>
        <taxon>Bacteria</taxon>
        <taxon>Bacillati</taxon>
        <taxon>Cyanobacteriota</taxon>
        <taxon>Cyanophyceae</taxon>
        <taxon>Oscillatoriophycideae</taxon>
        <taxon>Chroococcales</taxon>
        <taxon>Aphanothecaceae</taxon>
        <taxon>Gloeothece</taxon>
        <taxon>Gloeothece citriformis</taxon>
    </lineage>
</organism>
<evidence type="ECO:0000256" key="11">
    <source>
        <dbReference type="ARBA" id="ARBA00023136"/>
    </source>
</evidence>
<evidence type="ECO:0000256" key="10">
    <source>
        <dbReference type="ARBA" id="ARBA00023098"/>
    </source>
</evidence>
<dbReference type="HOGENOM" id="CLU_992953_0_0_3"/>
<keyword evidence="9 12" id="KW-1133">Transmembrane helix</keyword>
<keyword evidence="8" id="KW-0448">Lipopolysaccharide biosynthesis</keyword>
<feature type="transmembrane region" description="Helical" evidence="12">
    <location>
        <begin position="53"/>
        <end position="73"/>
    </location>
</feature>
<evidence type="ECO:0000256" key="8">
    <source>
        <dbReference type="ARBA" id="ARBA00022985"/>
    </source>
</evidence>
<evidence type="ECO:0000256" key="5">
    <source>
        <dbReference type="ARBA" id="ARBA00022519"/>
    </source>
</evidence>
<feature type="transmembrane region" description="Helical" evidence="12">
    <location>
        <begin position="236"/>
        <end position="254"/>
    </location>
</feature>
<protein>
    <recommendedName>
        <fullName evidence="13">EamA domain-containing protein</fullName>
    </recommendedName>
</protein>
<name>B7KG91_GLOC7</name>
<feature type="transmembrane region" description="Helical" evidence="12">
    <location>
        <begin position="210"/>
        <end position="229"/>
    </location>
</feature>
<evidence type="ECO:0000256" key="6">
    <source>
        <dbReference type="ARBA" id="ARBA00022556"/>
    </source>
</evidence>
<accession>B7KG91</accession>
<dbReference type="GO" id="GO:0005886">
    <property type="term" value="C:plasma membrane"/>
    <property type="evidence" value="ECO:0007669"/>
    <property type="project" value="UniProtKB-SubCell"/>
</dbReference>
<dbReference type="GO" id="GO:0009103">
    <property type="term" value="P:lipopolysaccharide biosynthetic process"/>
    <property type="evidence" value="ECO:0007669"/>
    <property type="project" value="UniProtKB-KW"/>
</dbReference>
<feature type="transmembrane region" description="Helical" evidence="12">
    <location>
        <begin position="79"/>
        <end position="97"/>
    </location>
</feature>
<comment type="similarity">
    <text evidence="2">Belongs to the EamA transporter family.</text>
</comment>
<feature type="domain" description="EamA" evidence="13">
    <location>
        <begin position="185"/>
        <end position="253"/>
    </location>
</feature>
<dbReference type="AlphaFoldDB" id="B7KG91"/>